<evidence type="ECO:0000256" key="2">
    <source>
        <dbReference type="ARBA" id="ARBA00022475"/>
    </source>
</evidence>
<organism evidence="7 8">
    <name type="scientific">Thermocrinis albus (strain DSM 14484 / JCM 11386 / HI 11/12)</name>
    <dbReference type="NCBI Taxonomy" id="638303"/>
    <lineage>
        <taxon>Bacteria</taxon>
        <taxon>Pseudomonadati</taxon>
        <taxon>Aquificota</taxon>
        <taxon>Aquificia</taxon>
        <taxon>Aquificales</taxon>
        <taxon>Aquificaceae</taxon>
        <taxon>Thermocrinis</taxon>
    </lineage>
</organism>
<evidence type="ECO:0000256" key="1">
    <source>
        <dbReference type="ARBA" id="ARBA00004651"/>
    </source>
</evidence>
<dbReference type="HOGENOM" id="CLU_048072_3_2_0"/>
<keyword evidence="5 6" id="KW-0472">Membrane</keyword>
<dbReference type="RefSeq" id="WP_012991435.1">
    <property type="nucleotide sequence ID" value="NC_013894.1"/>
</dbReference>
<sequence length="278" mass="31454">MRRYIVPTFLFLASALLLHFLIPHETLWHIWQQLSPTSVFYAFLFYTLSQIVRSLRWKILLKELSTVDVFLINSANVFLNNLLPARTGELSWFFYASRAGVNLTASFWTFLVGRLYDFLALLLLLAHYMWFALPILLFLSLFLYKLVFLLPSVGWLKQLREHVSNNMNLSVSFLLLLFSSLSVILKLAAVLVLLGIKPSVPIVLGFVGGELSTVLPIHSLGGLGTYEFAFALPVKLLGESIRPFLAHAFTVHSFLLVSSALLGIPSMVLLHLYNPRRG</sequence>
<protein>
    <recommendedName>
        <fullName evidence="9">Lysylphosphatidylglycerol synthetase/UPF0104</fullName>
    </recommendedName>
</protein>
<comment type="subcellular location">
    <subcellularLocation>
        <location evidence="1">Cell membrane</location>
        <topology evidence="1">Multi-pass membrane protein</topology>
    </subcellularLocation>
</comment>
<keyword evidence="3 6" id="KW-0812">Transmembrane</keyword>
<dbReference type="AlphaFoldDB" id="D3SPE1"/>
<feature type="transmembrane region" description="Helical" evidence="6">
    <location>
        <begin position="244"/>
        <end position="273"/>
    </location>
</feature>
<dbReference type="InterPro" id="IPR022791">
    <property type="entry name" value="L-PG_synthase/AglD"/>
</dbReference>
<evidence type="ECO:0008006" key="9">
    <source>
        <dbReference type="Google" id="ProtNLM"/>
    </source>
</evidence>
<dbReference type="Proteomes" id="UP000002043">
    <property type="component" value="Chromosome"/>
</dbReference>
<dbReference type="PANTHER" id="PTHR39087">
    <property type="entry name" value="UPF0104 MEMBRANE PROTEIN MJ1595"/>
    <property type="match status" value="1"/>
</dbReference>
<keyword evidence="8" id="KW-1185">Reference proteome</keyword>
<gene>
    <name evidence="7" type="ordered locus">Thal_0393</name>
</gene>
<evidence type="ECO:0000313" key="8">
    <source>
        <dbReference type="Proteomes" id="UP000002043"/>
    </source>
</evidence>
<evidence type="ECO:0000256" key="5">
    <source>
        <dbReference type="ARBA" id="ARBA00023136"/>
    </source>
</evidence>
<keyword evidence="4 6" id="KW-1133">Transmembrane helix</keyword>
<reference evidence="8" key="1">
    <citation type="journal article" date="2010" name="Stand. Genomic Sci.">
        <title>Complete genome sequence of Thermocrinis albus type strain (HI 11/12T).</title>
        <authorList>
            <person name="Wirth R."/>
            <person name="Sikorski J."/>
            <person name="Brambilla E."/>
            <person name="Misra M."/>
            <person name="Lapidus A."/>
            <person name="Copeland A."/>
            <person name="Nolan M."/>
            <person name="Lucas S."/>
            <person name="Chen F."/>
            <person name="Tice H."/>
            <person name="Cheng J.F."/>
            <person name="Han C."/>
            <person name="Detter J.C."/>
            <person name="Tapia R."/>
            <person name="Bruce D."/>
            <person name="Goodwin L."/>
            <person name="Pitluck S."/>
            <person name="Pati A."/>
            <person name="Anderson I."/>
            <person name="Ivanova N."/>
            <person name="Mavromatis K."/>
            <person name="Mikhailova N."/>
            <person name="Chen A."/>
            <person name="Palaniappan K."/>
            <person name="Bilek Y."/>
            <person name="Hader T."/>
            <person name="Land M."/>
            <person name="Hauser L."/>
            <person name="Chang Y.J."/>
            <person name="Jeffries C.D."/>
            <person name="Tindall B.J."/>
            <person name="Rohde M."/>
            <person name="Goker M."/>
            <person name="Bristow J."/>
            <person name="Eisen J.A."/>
            <person name="Markowitz V."/>
            <person name="Hugenholtz P."/>
            <person name="Kyrpides N.C."/>
            <person name="Klenk H.P."/>
        </authorList>
    </citation>
    <scope>NUCLEOTIDE SEQUENCE [LARGE SCALE GENOMIC DNA]</scope>
    <source>
        <strain evidence="8">DSM 14484 / JCM 11386 / HI 11/12</strain>
    </source>
</reference>
<accession>D3SPE1</accession>
<dbReference type="EMBL" id="CP001931">
    <property type="protein sequence ID" value="ADC89028.1"/>
    <property type="molecule type" value="Genomic_DNA"/>
</dbReference>
<feature type="transmembrane region" description="Helical" evidence="6">
    <location>
        <begin position="131"/>
        <end position="153"/>
    </location>
</feature>
<evidence type="ECO:0000256" key="4">
    <source>
        <dbReference type="ARBA" id="ARBA00022989"/>
    </source>
</evidence>
<name>D3SPE1_THEAH</name>
<evidence type="ECO:0000256" key="3">
    <source>
        <dbReference type="ARBA" id="ARBA00022692"/>
    </source>
</evidence>
<dbReference type="GO" id="GO:0005886">
    <property type="term" value="C:plasma membrane"/>
    <property type="evidence" value="ECO:0007669"/>
    <property type="project" value="UniProtKB-SubCell"/>
</dbReference>
<evidence type="ECO:0000256" key="6">
    <source>
        <dbReference type="SAM" id="Phobius"/>
    </source>
</evidence>
<feature type="transmembrane region" description="Helical" evidence="6">
    <location>
        <begin position="173"/>
        <end position="196"/>
    </location>
</feature>
<dbReference type="PANTHER" id="PTHR39087:SF2">
    <property type="entry name" value="UPF0104 MEMBRANE PROTEIN MJ1595"/>
    <property type="match status" value="1"/>
</dbReference>
<feature type="transmembrane region" description="Helical" evidence="6">
    <location>
        <begin position="33"/>
        <end position="52"/>
    </location>
</feature>
<proteinExistence type="predicted"/>
<keyword evidence="2" id="KW-1003">Cell membrane</keyword>
<dbReference type="STRING" id="638303.Thal_0393"/>
<dbReference type="Pfam" id="PF03706">
    <property type="entry name" value="LPG_synthase_TM"/>
    <property type="match status" value="1"/>
</dbReference>
<evidence type="ECO:0000313" key="7">
    <source>
        <dbReference type="EMBL" id="ADC89028.1"/>
    </source>
</evidence>
<dbReference type="KEGG" id="tal:Thal_0393"/>
<dbReference type="eggNOG" id="COG0392">
    <property type="taxonomic scope" value="Bacteria"/>
</dbReference>